<reference evidence="2" key="1">
    <citation type="journal article" date="2014" name="Int. J. Syst. Evol. Microbiol.">
        <title>Complete genome sequence of Corynebacterium casei LMG S-19264T (=DSM 44701T), isolated from a smear-ripened cheese.</title>
        <authorList>
            <consortium name="US DOE Joint Genome Institute (JGI-PGF)"/>
            <person name="Walter F."/>
            <person name="Albersmeier A."/>
            <person name="Kalinowski J."/>
            <person name="Ruckert C."/>
        </authorList>
    </citation>
    <scope>NUCLEOTIDE SEQUENCE</scope>
    <source>
        <strain evidence="2">JCM 4633</strain>
    </source>
</reference>
<feature type="region of interest" description="Disordered" evidence="1">
    <location>
        <begin position="46"/>
        <end position="95"/>
    </location>
</feature>
<evidence type="ECO:0000256" key="1">
    <source>
        <dbReference type="SAM" id="MobiDB-lite"/>
    </source>
</evidence>
<organism evidence="2 3">
    <name type="scientific">Streptomyces cinnamoneus</name>
    <name type="common">Streptoverticillium cinnamoneum</name>
    <dbReference type="NCBI Taxonomy" id="53446"/>
    <lineage>
        <taxon>Bacteria</taxon>
        <taxon>Bacillati</taxon>
        <taxon>Actinomycetota</taxon>
        <taxon>Actinomycetes</taxon>
        <taxon>Kitasatosporales</taxon>
        <taxon>Streptomycetaceae</taxon>
        <taxon>Streptomyces</taxon>
        <taxon>Streptomyces cinnamoneus group</taxon>
    </lineage>
</organism>
<evidence type="ECO:0000313" key="3">
    <source>
        <dbReference type="Proteomes" id="UP000646244"/>
    </source>
</evidence>
<evidence type="ECO:0000313" key="2">
    <source>
        <dbReference type="EMBL" id="GHC34327.1"/>
    </source>
</evidence>
<reference evidence="2" key="2">
    <citation type="submission" date="2020-09" db="EMBL/GenBank/DDBJ databases">
        <authorList>
            <person name="Sun Q."/>
            <person name="Ohkuma M."/>
        </authorList>
    </citation>
    <scope>NUCLEOTIDE SEQUENCE</scope>
    <source>
        <strain evidence="2">JCM 4633</strain>
    </source>
</reference>
<name>A0A918T9K1_STRCJ</name>
<proteinExistence type="predicted"/>
<accession>A0A918T9K1</accession>
<dbReference type="EMBL" id="BMVB01000001">
    <property type="protein sequence ID" value="GHC34327.1"/>
    <property type="molecule type" value="Genomic_DNA"/>
</dbReference>
<dbReference type="AlphaFoldDB" id="A0A918T9K1"/>
<gene>
    <name evidence="2" type="ORF">GCM10010507_03840</name>
</gene>
<protein>
    <submittedName>
        <fullName evidence="2">Uncharacterized protein</fullName>
    </submittedName>
</protein>
<comment type="caution">
    <text evidence="2">The sequence shown here is derived from an EMBL/GenBank/DDBJ whole genome shotgun (WGS) entry which is preliminary data.</text>
</comment>
<sequence length="110" mass="11624">MVRATAPATARVVRRLGMREGFNSSTSCEGGVPAARVTAGPGGLRIGSAGGAIAPTERPSRRVHAKSCRSSVRPDKAAHKKTSGRTQSLRTVRENACTDAFMTERQRSTT</sequence>
<dbReference type="Proteomes" id="UP000646244">
    <property type="component" value="Unassembled WGS sequence"/>
</dbReference>